<protein>
    <submittedName>
        <fullName evidence="5">Putative nuclease</fullName>
    </submittedName>
</protein>
<dbReference type="GO" id="GO:0003676">
    <property type="term" value="F:nucleic acid binding"/>
    <property type="evidence" value="ECO:0007669"/>
    <property type="project" value="InterPro"/>
</dbReference>
<dbReference type="Proteomes" id="UP000019095">
    <property type="component" value="Chromosome"/>
</dbReference>
<dbReference type="PROSITE" id="PS50830">
    <property type="entry name" value="TNASE_3"/>
    <property type="match status" value="1"/>
</dbReference>
<dbReference type="EMBL" id="CP003915">
    <property type="protein sequence ID" value="AHG62876.1"/>
    <property type="molecule type" value="Genomic_DNA"/>
</dbReference>
<dbReference type="InterPro" id="IPR016071">
    <property type="entry name" value="Staphylococal_nuclease_OB-fold"/>
</dbReference>
<proteinExistence type="predicted"/>
<dbReference type="SMART" id="SM00318">
    <property type="entry name" value="SNc"/>
    <property type="match status" value="1"/>
</dbReference>
<dbReference type="PROSITE" id="PS01284">
    <property type="entry name" value="TNASE_2"/>
    <property type="match status" value="1"/>
</dbReference>
<gene>
    <name evidence="5" type="ORF">MIM_c07770</name>
</gene>
<dbReference type="PANTHER" id="PTHR12302">
    <property type="entry name" value="EBNA2 BINDING PROTEIN P100"/>
    <property type="match status" value="1"/>
</dbReference>
<evidence type="ECO:0000259" key="4">
    <source>
        <dbReference type="PROSITE" id="PS50830"/>
    </source>
</evidence>
<dbReference type="SUPFAM" id="SSF50199">
    <property type="entry name" value="Staphylococcal nuclease"/>
    <property type="match status" value="1"/>
</dbReference>
<accession>W0P823</accession>
<dbReference type="PANTHER" id="PTHR12302:SF3">
    <property type="entry name" value="SERINE_THREONINE-PROTEIN KINASE 31"/>
    <property type="match status" value="1"/>
</dbReference>
<dbReference type="AlphaFoldDB" id="W0P823"/>
<dbReference type="Pfam" id="PF00565">
    <property type="entry name" value="SNase"/>
    <property type="match status" value="1"/>
</dbReference>
<feature type="domain" description="TNase-like" evidence="4">
    <location>
        <begin position="29"/>
        <end position="160"/>
    </location>
</feature>
<keyword evidence="3" id="KW-0378">Hydrolase</keyword>
<reference evidence="5 6" key="1">
    <citation type="journal article" date="2014" name="Microbiology">
        <title>Unravelling the complete genome sequence of Advenella mimigardefordensis strain DPN7T and novel insights in the catabolism of the xenobiotic polythioester precursor 3,3'-dithiodipropionate.</title>
        <authorList>
            <person name="Wubbeler J.H."/>
            <person name="Hiessl S."/>
            <person name="Schuldes J."/>
            <person name="Thurmer A."/>
            <person name="Daniel R."/>
            <person name="Steinbuchel A."/>
        </authorList>
    </citation>
    <scope>NUCLEOTIDE SEQUENCE [LARGE SCALE GENOMIC DNA]</scope>
    <source>
        <strain evidence="6">DSM 17166 / LMG 22922 / DPN7</strain>
    </source>
</reference>
<evidence type="ECO:0000256" key="3">
    <source>
        <dbReference type="ARBA" id="ARBA00022801"/>
    </source>
</evidence>
<keyword evidence="1" id="KW-0540">Nuclease</keyword>
<dbReference type="GO" id="GO:0004519">
    <property type="term" value="F:endonuclease activity"/>
    <property type="evidence" value="ECO:0007669"/>
    <property type="project" value="UniProtKB-KW"/>
</dbReference>
<keyword evidence="2" id="KW-0255">Endonuclease</keyword>
<dbReference type="HOGENOM" id="CLU_046484_7_0_4"/>
<evidence type="ECO:0000313" key="5">
    <source>
        <dbReference type="EMBL" id="AHG62876.1"/>
    </source>
</evidence>
<name>W0P823_ADVMD</name>
<dbReference type="InterPro" id="IPR035437">
    <property type="entry name" value="SNase_OB-fold_sf"/>
</dbReference>
<dbReference type="RefSeq" id="WP_245592810.1">
    <property type="nucleotide sequence ID" value="NZ_CP003915.1"/>
</dbReference>
<dbReference type="CDD" id="cd00175">
    <property type="entry name" value="SNc"/>
    <property type="match status" value="1"/>
</dbReference>
<dbReference type="InterPro" id="IPR002071">
    <property type="entry name" value="Thermonucl_AS"/>
</dbReference>
<dbReference type="GO" id="GO:0016787">
    <property type="term" value="F:hydrolase activity"/>
    <property type="evidence" value="ECO:0007669"/>
    <property type="project" value="UniProtKB-KW"/>
</dbReference>
<evidence type="ECO:0000256" key="1">
    <source>
        <dbReference type="ARBA" id="ARBA00022722"/>
    </source>
</evidence>
<organism evidence="5 6">
    <name type="scientific">Advenella mimigardefordensis (strain DSM 17166 / LMG 22922 / DPN7)</name>
    <dbReference type="NCBI Taxonomy" id="1247726"/>
    <lineage>
        <taxon>Bacteria</taxon>
        <taxon>Pseudomonadati</taxon>
        <taxon>Pseudomonadota</taxon>
        <taxon>Betaproteobacteria</taxon>
        <taxon>Burkholderiales</taxon>
        <taxon>Alcaligenaceae</taxon>
    </lineage>
</organism>
<dbReference type="PROSITE" id="PS01123">
    <property type="entry name" value="TNASE_1"/>
    <property type="match status" value="1"/>
</dbReference>
<keyword evidence="6" id="KW-1185">Reference proteome</keyword>
<evidence type="ECO:0000313" key="6">
    <source>
        <dbReference type="Proteomes" id="UP000019095"/>
    </source>
</evidence>
<evidence type="ECO:0000256" key="2">
    <source>
        <dbReference type="ARBA" id="ARBA00022759"/>
    </source>
</evidence>
<dbReference type="Gene3D" id="2.40.50.90">
    <property type="match status" value="1"/>
</dbReference>
<dbReference type="KEGG" id="amim:MIM_c07770"/>
<sequence length="176" mass="20061">MHFQSMCLIQYAYRSIIAVVLLLCTPAYADFQGKVINVIDGDTIDVLVNLQAIRVRLADIDAPELGQPFSQRARRRLSGMILHQKVEIIETGTDRYGRTLGTVYAKSNDPGQIAQLTNINAVMVKGGTAWANRYKGELANPQMYVLENEARRQRRGLWSDPNAQEPWEWRRKSKNR</sequence>
<dbReference type="eggNOG" id="COG1525">
    <property type="taxonomic scope" value="Bacteria"/>
</dbReference>